<keyword evidence="2" id="KW-1185">Reference proteome</keyword>
<dbReference type="Proteomes" id="UP000078463">
    <property type="component" value="Chromosome"/>
</dbReference>
<protein>
    <submittedName>
        <fullName evidence="1">Uncharacterized protein</fullName>
    </submittedName>
</protein>
<reference evidence="2" key="1">
    <citation type="submission" date="2016-05" db="EMBL/GenBank/DDBJ databases">
        <title>Polynucleobacter sp. QLW-P1FAT50C-4 genome.</title>
        <authorList>
            <person name="Hahn M.W."/>
        </authorList>
    </citation>
    <scope>NUCLEOTIDE SEQUENCE [LARGE SCALE GENOMIC DNA]</scope>
    <source>
        <strain evidence="2">QLW-P1FAT50C-4</strain>
    </source>
</reference>
<accession>A0A191UGV0</accession>
<dbReference type="STRING" id="1743168.A8O14_09195"/>
<organism evidence="1 2">
    <name type="scientific">Polynucleobacter wuianus</name>
    <dbReference type="NCBI Taxonomy" id="1743168"/>
    <lineage>
        <taxon>Bacteria</taxon>
        <taxon>Pseudomonadati</taxon>
        <taxon>Pseudomonadota</taxon>
        <taxon>Betaproteobacteria</taxon>
        <taxon>Burkholderiales</taxon>
        <taxon>Burkholderiaceae</taxon>
        <taxon>Polynucleobacter</taxon>
    </lineage>
</organism>
<evidence type="ECO:0000313" key="1">
    <source>
        <dbReference type="EMBL" id="ANJ00239.1"/>
    </source>
</evidence>
<dbReference type="AlphaFoldDB" id="A0A191UGV0"/>
<dbReference type="OrthoDB" id="9125941at2"/>
<gene>
    <name evidence="1" type="ORF">A8O14_09195</name>
</gene>
<dbReference type="EMBL" id="CP015922">
    <property type="protein sequence ID" value="ANJ00239.1"/>
    <property type="molecule type" value="Genomic_DNA"/>
</dbReference>
<evidence type="ECO:0000313" key="2">
    <source>
        <dbReference type="Proteomes" id="UP000078463"/>
    </source>
</evidence>
<dbReference type="RefSeq" id="WP_068949243.1">
    <property type="nucleotide sequence ID" value="NZ_CP015922.1"/>
</dbReference>
<dbReference type="KEGG" id="pwu:A8O14_09195"/>
<name>A0A191UGV0_9BURK</name>
<proteinExistence type="predicted"/>
<sequence length="280" mass="32050">MKKNGKLLVEQVLSEGDLLAQQQVDFYDSYIVKANDVLYGLLAELMRYSDQVLGSDYKLEILSKMRSTLSTKHHIKVQKNTPDLTIIVKYVVRTNRKNAHVYARVLDMAYRQDVMADELEDFIRQNGGIDRIRESNVNLEGVQKRKSEDEGRAKLVKALLNIKAETPMAEFRIPGEWTSQVHDSHGVGSFLYPICAIVDGIYKVVGIVPMDYEFEEQILKRVIVDIGSKGSYSEIEKQQFAKAKEMISPAYQLKIQEERDRVDEQRRAKKLTLQPLPIAA</sequence>